<dbReference type="OrthoDB" id="416253at2759"/>
<keyword evidence="3" id="KW-1185">Reference proteome</keyword>
<dbReference type="PROSITE" id="PS00798">
    <property type="entry name" value="ALDOKETO_REDUCTASE_1"/>
    <property type="match status" value="1"/>
</dbReference>
<dbReference type="InterPro" id="IPR036812">
    <property type="entry name" value="NAD(P)_OxRdtase_dom_sf"/>
</dbReference>
<evidence type="ECO:0000259" key="1">
    <source>
        <dbReference type="Pfam" id="PF00248"/>
    </source>
</evidence>
<dbReference type="Gene3D" id="3.20.20.100">
    <property type="entry name" value="NADP-dependent oxidoreductase domain"/>
    <property type="match status" value="1"/>
</dbReference>
<dbReference type="EMBL" id="KN728687">
    <property type="protein sequence ID" value="KIH63395.1"/>
    <property type="molecule type" value="Genomic_DNA"/>
</dbReference>
<dbReference type="PANTHER" id="PTHR43827:SF14">
    <property type="entry name" value="NADP-DEPENDENT OXIDOREDUCTASE DOMAIN-CONTAINING PROTEIN"/>
    <property type="match status" value="1"/>
</dbReference>
<dbReference type="GO" id="GO:0016491">
    <property type="term" value="F:oxidoreductase activity"/>
    <property type="evidence" value="ECO:0007669"/>
    <property type="project" value="InterPro"/>
</dbReference>
<dbReference type="SUPFAM" id="SSF51430">
    <property type="entry name" value="NAD(P)-linked oxidoreductase"/>
    <property type="match status" value="1"/>
</dbReference>
<evidence type="ECO:0000313" key="2">
    <source>
        <dbReference type="EMBL" id="KIH63395.1"/>
    </source>
</evidence>
<proteinExistence type="predicted"/>
<dbReference type="Pfam" id="PF00248">
    <property type="entry name" value="Aldo_ket_red"/>
    <property type="match status" value="1"/>
</dbReference>
<sequence length="126" mass="14284">MSSLQNVKGGAAKLNTGYYIPLFGLGTYELTGNEVKSSVDIALKCGYRLFDTAKYYKNEPELGAALEFCNDTKKGLQFSYIDMVLIHYPKAIKCEEKDPKNKEHRKLTYVELEKLKGSDASKRFKQ</sequence>
<protein>
    <recommendedName>
        <fullName evidence="1">NADP-dependent oxidoreductase domain-containing protein</fullName>
    </recommendedName>
</protein>
<name>A0A0C2GPY4_9BILA</name>
<dbReference type="Proteomes" id="UP000054047">
    <property type="component" value="Unassembled WGS sequence"/>
</dbReference>
<dbReference type="InterPro" id="IPR018170">
    <property type="entry name" value="Aldo/ket_reductase_CS"/>
</dbReference>
<dbReference type="AlphaFoldDB" id="A0A0C2GPY4"/>
<feature type="domain" description="NADP-dependent oxidoreductase" evidence="1">
    <location>
        <begin position="24"/>
        <end position="67"/>
    </location>
</feature>
<dbReference type="InterPro" id="IPR023210">
    <property type="entry name" value="NADP_OxRdtase_dom"/>
</dbReference>
<accession>A0A0C2GPY4</accession>
<evidence type="ECO:0000313" key="3">
    <source>
        <dbReference type="Proteomes" id="UP000054047"/>
    </source>
</evidence>
<organism evidence="2 3">
    <name type="scientific">Ancylostoma duodenale</name>
    <dbReference type="NCBI Taxonomy" id="51022"/>
    <lineage>
        <taxon>Eukaryota</taxon>
        <taxon>Metazoa</taxon>
        <taxon>Ecdysozoa</taxon>
        <taxon>Nematoda</taxon>
        <taxon>Chromadorea</taxon>
        <taxon>Rhabditida</taxon>
        <taxon>Rhabditina</taxon>
        <taxon>Rhabditomorpha</taxon>
        <taxon>Strongyloidea</taxon>
        <taxon>Ancylostomatidae</taxon>
        <taxon>Ancylostomatinae</taxon>
        <taxon>Ancylostoma</taxon>
    </lineage>
</organism>
<gene>
    <name evidence="2" type="ORF">ANCDUO_06303</name>
</gene>
<dbReference type="PANTHER" id="PTHR43827">
    <property type="entry name" value="2,5-DIKETO-D-GLUCONIC ACID REDUCTASE"/>
    <property type="match status" value="1"/>
</dbReference>
<reference evidence="2 3" key="1">
    <citation type="submission" date="2013-12" db="EMBL/GenBank/DDBJ databases">
        <title>Draft genome of the parsitic nematode Ancylostoma duodenale.</title>
        <authorList>
            <person name="Mitreva M."/>
        </authorList>
    </citation>
    <scope>NUCLEOTIDE SEQUENCE [LARGE SCALE GENOMIC DNA]</scope>
    <source>
        <strain evidence="2 3">Zhejiang</strain>
    </source>
</reference>
<dbReference type="InterPro" id="IPR020471">
    <property type="entry name" value="AKR"/>
</dbReference>